<proteinExistence type="predicted"/>
<dbReference type="Proteomes" id="UP000008311">
    <property type="component" value="Unassembled WGS sequence"/>
</dbReference>
<evidence type="ECO:0000313" key="1">
    <source>
        <dbReference type="EMBL" id="EEF42090.1"/>
    </source>
</evidence>
<protein>
    <submittedName>
        <fullName evidence="1">Uncharacterized protein</fullName>
    </submittedName>
</protein>
<dbReference type="EMBL" id="EQ973853">
    <property type="protein sequence ID" value="EEF42090.1"/>
    <property type="molecule type" value="Genomic_DNA"/>
</dbReference>
<dbReference type="AlphaFoldDB" id="B9S2T5"/>
<gene>
    <name evidence="1" type="ORF">RCOM_0561580</name>
</gene>
<organism evidence="1 2">
    <name type="scientific">Ricinus communis</name>
    <name type="common">Castor bean</name>
    <dbReference type="NCBI Taxonomy" id="3988"/>
    <lineage>
        <taxon>Eukaryota</taxon>
        <taxon>Viridiplantae</taxon>
        <taxon>Streptophyta</taxon>
        <taxon>Embryophyta</taxon>
        <taxon>Tracheophyta</taxon>
        <taxon>Spermatophyta</taxon>
        <taxon>Magnoliopsida</taxon>
        <taxon>eudicotyledons</taxon>
        <taxon>Gunneridae</taxon>
        <taxon>Pentapetalae</taxon>
        <taxon>rosids</taxon>
        <taxon>fabids</taxon>
        <taxon>Malpighiales</taxon>
        <taxon>Euphorbiaceae</taxon>
        <taxon>Acalyphoideae</taxon>
        <taxon>Acalypheae</taxon>
        <taxon>Ricinus</taxon>
    </lineage>
</organism>
<keyword evidence="2" id="KW-1185">Reference proteome</keyword>
<name>B9S2T5_RICCO</name>
<reference evidence="2" key="1">
    <citation type="journal article" date="2010" name="Nat. Biotechnol.">
        <title>Draft genome sequence of the oilseed species Ricinus communis.</title>
        <authorList>
            <person name="Chan A.P."/>
            <person name="Crabtree J."/>
            <person name="Zhao Q."/>
            <person name="Lorenzi H."/>
            <person name="Orvis J."/>
            <person name="Puiu D."/>
            <person name="Melake-Berhan A."/>
            <person name="Jones K.M."/>
            <person name="Redman J."/>
            <person name="Chen G."/>
            <person name="Cahoon E.B."/>
            <person name="Gedil M."/>
            <person name="Stanke M."/>
            <person name="Haas B.J."/>
            <person name="Wortman J.R."/>
            <person name="Fraser-Liggett C.M."/>
            <person name="Ravel J."/>
            <person name="Rabinowicz P.D."/>
        </authorList>
    </citation>
    <scope>NUCLEOTIDE SEQUENCE [LARGE SCALE GENOMIC DNA]</scope>
    <source>
        <strain evidence="2">cv. Hale</strain>
    </source>
</reference>
<sequence>MPCIVKWHKNSHLCPSCRFAMPACGVVDGTFRITLCRNRSRSAIAKWVVVKEVKELECLLGRDRIVLLNALLNGESICYAGL</sequence>
<accession>B9S2T5</accession>
<evidence type="ECO:0000313" key="2">
    <source>
        <dbReference type="Proteomes" id="UP000008311"/>
    </source>
</evidence>
<dbReference type="InParanoid" id="B9S2T5"/>